<evidence type="ECO:0000259" key="2">
    <source>
        <dbReference type="Pfam" id="PF17106"/>
    </source>
</evidence>
<reference evidence="4" key="1">
    <citation type="journal article" date="2023" name="Mol. Phylogenet. Evol.">
        <title>Genome-scale phylogeny and comparative genomics of the fungal order Sordariales.</title>
        <authorList>
            <person name="Hensen N."/>
            <person name="Bonometti L."/>
            <person name="Westerberg I."/>
            <person name="Brannstrom I.O."/>
            <person name="Guillou S."/>
            <person name="Cros-Aarteil S."/>
            <person name="Calhoun S."/>
            <person name="Haridas S."/>
            <person name="Kuo A."/>
            <person name="Mondo S."/>
            <person name="Pangilinan J."/>
            <person name="Riley R."/>
            <person name="LaButti K."/>
            <person name="Andreopoulos B."/>
            <person name="Lipzen A."/>
            <person name="Chen C."/>
            <person name="Yan M."/>
            <person name="Daum C."/>
            <person name="Ng V."/>
            <person name="Clum A."/>
            <person name="Steindorff A."/>
            <person name="Ohm R.A."/>
            <person name="Martin F."/>
            <person name="Silar P."/>
            <person name="Natvig D.O."/>
            <person name="Lalanne C."/>
            <person name="Gautier V."/>
            <person name="Ament-Velasquez S.L."/>
            <person name="Kruys A."/>
            <person name="Hutchinson M.I."/>
            <person name="Powell A.J."/>
            <person name="Barry K."/>
            <person name="Miller A.N."/>
            <person name="Grigoriev I.V."/>
            <person name="Debuchy R."/>
            <person name="Gladieux P."/>
            <person name="Hiltunen Thoren M."/>
            <person name="Johannesson H."/>
        </authorList>
    </citation>
    <scope>NUCLEOTIDE SEQUENCE</scope>
    <source>
        <strain evidence="4">PSN293</strain>
    </source>
</reference>
<dbReference type="AlphaFoldDB" id="A0AAN6XSG3"/>
<sequence>MACADVANFSGTIAILKATTKHYNIVSNEKSLRGAFHEAGRGLLLVEEALQAAETLLDGRGLQSVMNSLESCNTKAKLSESIFRDVAEAPERARFERYKAAVRRDGKGNTVEALVEGMMEDVCDLAKESAIEAAMETHVKALRDAIDKLSGMEPSVPTEGSGDMYSNSGSGTQFNAPRGTQNNNTGSGHQFTGPSFSGPVTFGKNPSSEG</sequence>
<organism evidence="4 5">
    <name type="scientific">Rhypophila decipiens</name>
    <dbReference type="NCBI Taxonomy" id="261697"/>
    <lineage>
        <taxon>Eukaryota</taxon>
        <taxon>Fungi</taxon>
        <taxon>Dikarya</taxon>
        <taxon>Ascomycota</taxon>
        <taxon>Pezizomycotina</taxon>
        <taxon>Sordariomycetes</taxon>
        <taxon>Sordariomycetidae</taxon>
        <taxon>Sordariales</taxon>
        <taxon>Naviculisporaceae</taxon>
        <taxon>Rhypophila</taxon>
    </lineage>
</organism>
<reference evidence="4" key="2">
    <citation type="submission" date="2023-05" db="EMBL/GenBank/DDBJ databases">
        <authorList>
            <consortium name="Lawrence Berkeley National Laboratory"/>
            <person name="Steindorff A."/>
            <person name="Hensen N."/>
            <person name="Bonometti L."/>
            <person name="Westerberg I."/>
            <person name="Brannstrom I.O."/>
            <person name="Guillou S."/>
            <person name="Cros-Aarteil S."/>
            <person name="Calhoun S."/>
            <person name="Haridas S."/>
            <person name="Kuo A."/>
            <person name="Mondo S."/>
            <person name="Pangilinan J."/>
            <person name="Riley R."/>
            <person name="Labutti K."/>
            <person name="Andreopoulos B."/>
            <person name="Lipzen A."/>
            <person name="Chen C."/>
            <person name="Yanf M."/>
            <person name="Daum C."/>
            <person name="Ng V."/>
            <person name="Clum A."/>
            <person name="Ohm R."/>
            <person name="Martin F."/>
            <person name="Silar P."/>
            <person name="Natvig D."/>
            <person name="Lalanne C."/>
            <person name="Gautier V."/>
            <person name="Ament-Velasquez S.L."/>
            <person name="Kruys A."/>
            <person name="Hutchinson M.I."/>
            <person name="Powell A.J."/>
            <person name="Barry K."/>
            <person name="Miller A.N."/>
            <person name="Grigoriev I.V."/>
            <person name="Debuchy R."/>
            <person name="Gladieux P."/>
            <person name="Thoren M.H."/>
            <person name="Johannesson H."/>
        </authorList>
    </citation>
    <scope>NUCLEOTIDE SEQUENCE</scope>
    <source>
        <strain evidence="4">PSN293</strain>
    </source>
</reference>
<evidence type="ECO:0008006" key="6">
    <source>
        <dbReference type="Google" id="ProtNLM"/>
    </source>
</evidence>
<evidence type="ECO:0000313" key="5">
    <source>
        <dbReference type="Proteomes" id="UP001301769"/>
    </source>
</evidence>
<comment type="caution">
    <text evidence="4">The sequence shown here is derived from an EMBL/GenBank/DDBJ whole genome shotgun (WGS) entry which is preliminary data.</text>
</comment>
<feature type="domain" description="NACHT-NTPase sigma" evidence="2">
    <location>
        <begin position="165"/>
        <end position="203"/>
    </location>
</feature>
<evidence type="ECO:0000313" key="4">
    <source>
        <dbReference type="EMBL" id="KAK4206118.1"/>
    </source>
</evidence>
<evidence type="ECO:0000259" key="3">
    <source>
        <dbReference type="Pfam" id="PF17107"/>
    </source>
</evidence>
<name>A0AAN6XSG3_9PEZI</name>
<dbReference type="EMBL" id="MU858503">
    <property type="protein sequence ID" value="KAK4206118.1"/>
    <property type="molecule type" value="Genomic_DNA"/>
</dbReference>
<feature type="compositionally biased region" description="Polar residues" evidence="1">
    <location>
        <begin position="164"/>
        <end position="195"/>
    </location>
</feature>
<dbReference type="Pfam" id="PF17106">
    <property type="entry name" value="NACHT_sigma"/>
    <property type="match status" value="1"/>
</dbReference>
<proteinExistence type="predicted"/>
<keyword evidence="5" id="KW-1185">Reference proteome</keyword>
<feature type="domain" description="NACHT-NTPase and P-loop NTPases N-terminal" evidence="3">
    <location>
        <begin position="10"/>
        <end position="125"/>
    </location>
</feature>
<dbReference type="InterPro" id="IPR031353">
    <property type="entry name" value="NACHT_sigma"/>
</dbReference>
<dbReference type="Proteomes" id="UP001301769">
    <property type="component" value="Unassembled WGS sequence"/>
</dbReference>
<evidence type="ECO:0000256" key="1">
    <source>
        <dbReference type="SAM" id="MobiDB-lite"/>
    </source>
</evidence>
<dbReference type="InterPro" id="IPR031352">
    <property type="entry name" value="SesA"/>
</dbReference>
<gene>
    <name evidence="4" type="ORF">QBC37DRAFT_301447</name>
</gene>
<dbReference type="Pfam" id="PF17107">
    <property type="entry name" value="SesA"/>
    <property type="match status" value="1"/>
</dbReference>
<feature type="region of interest" description="Disordered" evidence="1">
    <location>
        <begin position="151"/>
        <end position="210"/>
    </location>
</feature>
<protein>
    <recommendedName>
        <fullName evidence="6">NACHT-NTPase and P-loop NTPases N-terminal domain-containing protein</fullName>
    </recommendedName>
</protein>
<accession>A0AAN6XSG3</accession>